<accession>A0ABU0LLY4</accession>
<evidence type="ECO:0000313" key="3">
    <source>
        <dbReference type="EMBL" id="MDQ0509670.1"/>
    </source>
</evidence>
<dbReference type="SUPFAM" id="SSF51735">
    <property type="entry name" value="NAD(P)-binding Rossmann-fold domains"/>
    <property type="match status" value="1"/>
</dbReference>
<dbReference type="NCBIfam" id="NF006597">
    <property type="entry name" value="PRK09134.1"/>
    <property type="match status" value="1"/>
</dbReference>
<dbReference type="InterPro" id="IPR002347">
    <property type="entry name" value="SDR_fam"/>
</dbReference>
<dbReference type="Pfam" id="PF13561">
    <property type="entry name" value="adh_short_C2"/>
    <property type="match status" value="1"/>
</dbReference>
<dbReference type="PRINTS" id="PR00081">
    <property type="entry name" value="GDHRDH"/>
</dbReference>
<dbReference type="PANTHER" id="PTHR43639:SF1">
    <property type="entry name" value="SHORT-CHAIN DEHYDROGENASE_REDUCTASE FAMILY PROTEIN"/>
    <property type="match status" value="1"/>
</dbReference>
<dbReference type="Gene3D" id="3.40.50.720">
    <property type="entry name" value="NAD(P)-binding Rossmann-like Domain"/>
    <property type="match status" value="1"/>
</dbReference>
<comment type="caution">
    <text evidence="3">The sequence shown here is derived from an EMBL/GenBank/DDBJ whole genome shotgun (WGS) entry which is preliminary data.</text>
</comment>
<dbReference type="PANTHER" id="PTHR43639">
    <property type="entry name" value="OXIDOREDUCTASE, SHORT-CHAIN DEHYDROGENASE/REDUCTASE FAMILY (AFU_ORTHOLOGUE AFUA_5G02870)"/>
    <property type="match status" value="1"/>
</dbReference>
<organism evidence="3 4">
    <name type="scientific">Ancylobacter amanitiformis</name>
    <dbReference type="NCBI Taxonomy" id="217069"/>
    <lineage>
        <taxon>Bacteria</taxon>
        <taxon>Pseudomonadati</taxon>
        <taxon>Pseudomonadota</taxon>
        <taxon>Alphaproteobacteria</taxon>
        <taxon>Hyphomicrobiales</taxon>
        <taxon>Xanthobacteraceae</taxon>
        <taxon>Ancylobacter</taxon>
    </lineage>
</organism>
<gene>
    <name evidence="3" type="ORF">QOZ99_000547</name>
</gene>
<evidence type="ECO:0000256" key="2">
    <source>
        <dbReference type="ARBA" id="ARBA00023002"/>
    </source>
</evidence>
<evidence type="ECO:0000256" key="1">
    <source>
        <dbReference type="ARBA" id="ARBA00006484"/>
    </source>
</evidence>
<evidence type="ECO:0000313" key="4">
    <source>
        <dbReference type="Proteomes" id="UP001235094"/>
    </source>
</evidence>
<proteinExistence type="inferred from homology"/>
<keyword evidence="2" id="KW-0560">Oxidoreductase</keyword>
<dbReference type="RefSeq" id="WP_306888350.1">
    <property type="nucleotide sequence ID" value="NZ_JAUSVR010000001.1"/>
</dbReference>
<protein>
    <submittedName>
        <fullName evidence="3">NAD(P)-dependent dehydrogenase (Short-subunit alcohol dehydrogenase family)</fullName>
    </submittedName>
</protein>
<reference evidence="3 4" key="1">
    <citation type="submission" date="2023-07" db="EMBL/GenBank/DDBJ databases">
        <title>Genomic Encyclopedia of Type Strains, Phase IV (KMG-IV): sequencing the most valuable type-strain genomes for metagenomic binning, comparative biology and taxonomic classification.</title>
        <authorList>
            <person name="Goeker M."/>
        </authorList>
    </citation>
    <scope>NUCLEOTIDE SEQUENCE [LARGE SCALE GENOMIC DNA]</scope>
    <source>
        <strain evidence="3 4">DSM 15561</strain>
    </source>
</reference>
<dbReference type="InterPro" id="IPR036291">
    <property type="entry name" value="NAD(P)-bd_dom_sf"/>
</dbReference>
<keyword evidence="4" id="KW-1185">Reference proteome</keyword>
<dbReference type="Proteomes" id="UP001235094">
    <property type="component" value="Unassembled WGS sequence"/>
</dbReference>
<dbReference type="EMBL" id="JAUSVR010000001">
    <property type="protein sequence ID" value="MDQ0509670.1"/>
    <property type="molecule type" value="Genomic_DNA"/>
</dbReference>
<name>A0ABU0LLY4_9HYPH</name>
<comment type="similarity">
    <text evidence="1">Belongs to the short-chain dehydrogenases/reductases (SDR) family.</text>
</comment>
<sequence>MDHRPDPTPASAAARPVALVTGGGIRIGRAICLSLASAGYDLVIHARHADAPAQACLQAVLQAGLQAGLAGGARAAIITGDLADSAAVAALLPAATAALGPVSLLVNNASEFHPDGVGELDLARWDRHFAVNLRAPVFLAEAFAAQLPADRPGAIVNLIDQRVLKPTPAFLSYSLTKNALWAATRMMAQALAPRIRVNAVAPGPTLANPRQSPDDFRRQSASVLLGRGPTPEEIAEAVLFLARAESVTGQMIAVDGGQHLAWQTADALIPE</sequence>